<dbReference type="InterPro" id="IPR000152">
    <property type="entry name" value="EGF-type_Asp/Asn_hydroxyl_site"/>
</dbReference>
<keyword evidence="7" id="KW-0067">ATP-binding</keyword>
<dbReference type="PANTHER" id="PTHR27005">
    <property type="entry name" value="WALL-ASSOCIATED RECEPTOR KINASE-LIKE 21"/>
    <property type="match status" value="1"/>
</dbReference>
<dbReference type="InterPro" id="IPR000719">
    <property type="entry name" value="Prot_kinase_dom"/>
</dbReference>
<dbReference type="Proteomes" id="UP000596660">
    <property type="component" value="Unplaced"/>
</dbReference>
<dbReference type="FunFam" id="1.10.510.10:FF:000084">
    <property type="entry name" value="Wall-associated receptor kinase 2"/>
    <property type="match status" value="1"/>
</dbReference>
<dbReference type="GO" id="GO:0007166">
    <property type="term" value="P:cell surface receptor signaling pathway"/>
    <property type="evidence" value="ECO:0007669"/>
    <property type="project" value="InterPro"/>
</dbReference>
<dbReference type="GO" id="GO:0005509">
    <property type="term" value="F:calcium ion binding"/>
    <property type="evidence" value="ECO:0007669"/>
    <property type="project" value="InterPro"/>
</dbReference>
<dbReference type="CDD" id="cd00054">
    <property type="entry name" value="EGF_CA"/>
    <property type="match status" value="1"/>
</dbReference>
<dbReference type="GO" id="GO:0004674">
    <property type="term" value="F:protein serine/threonine kinase activity"/>
    <property type="evidence" value="ECO:0007669"/>
    <property type="project" value="UniProtKB-KW"/>
</dbReference>
<evidence type="ECO:0000256" key="11">
    <source>
        <dbReference type="PROSITE-ProRule" id="PRU00076"/>
    </source>
</evidence>
<dbReference type="Pfam" id="PF07645">
    <property type="entry name" value="EGF_CA"/>
    <property type="match status" value="1"/>
</dbReference>
<dbReference type="InterPro" id="IPR049883">
    <property type="entry name" value="NOTCH1_EGF-like"/>
</dbReference>
<evidence type="ECO:0000256" key="12">
    <source>
        <dbReference type="SAM" id="Phobius"/>
    </source>
</evidence>
<evidence type="ECO:0000256" key="13">
    <source>
        <dbReference type="SAM" id="SignalP"/>
    </source>
</evidence>
<keyword evidence="4 13" id="KW-0732">Signal</keyword>
<feature type="transmembrane region" description="Helical" evidence="12">
    <location>
        <begin position="152"/>
        <end position="178"/>
    </location>
</feature>
<comment type="caution">
    <text evidence="11">Lacks conserved residue(s) required for the propagation of feature annotation.</text>
</comment>
<reference evidence="16" key="2">
    <citation type="submission" date="2021-03" db="UniProtKB">
        <authorList>
            <consortium name="EnsemblPlants"/>
        </authorList>
    </citation>
    <scope>IDENTIFICATION</scope>
</reference>
<comment type="catalytic activity">
    <reaction evidence="10">
        <text>L-threonyl-[protein] + ATP = O-phospho-L-threonyl-[protein] + ADP + H(+)</text>
        <dbReference type="Rhea" id="RHEA:46608"/>
        <dbReference type="Rhea" id="RHEA-COMP:11060"/>
        <dbReference type="Rhea" id="RHEA-COMP:11605"/>
        <dbReference type="ChEBI" id="CHEBI:15378"/>
        <dbReference type="ChEBI" id="CHEBI:30013"/>
        <dbReference type="ChEBI" id="CHEBI:30616"/>
        <dbReference type="ChEBI" id="CHEBI:61977"/>
        <dbReference type="ChEBI" id="CHEBI:456216"/>
    </reaction>
</comment>
<dbReference type="SUPFAM" id="SSF56112">
    <property type="entry name" value="Protein kinase-like (PK-like)"/>
    <property type="match status" value="1"/>
</dbReference>
<dbReference type="PROSITE" id="PS01187">
    <property type="entry name" value="EGF_CA"/>
    <property type="match status" value="1"/>
</dbReference>
<dbReference type="PANTHER" id="PTHR27005:SF468">
    <property type="entry name" value="OS01G0310500 PROTEIN"/>
    <property type="match status" value="1"/>
</dbReference>
<keyword evidence="17" id="KW-1185">Reference proteome</keyword>
<feature type="chain" id="PRO_5030663428" evidence="13">
    <location>
        <begin position="16"/>
        <end position="434"/>
    </location>
</feature>
<dbReference type="PROSITE" id="PS50026">
    <property type="entry name" value="EGF_3"/>
    <property type="match status" value="1"/>
</dbReference>
<feature type="domain" description="Protein kinase" evidence="14">
    <location>
        <begin position="182"/>
        <end position="434"/>
    </location>
</feature>
<evidence type="ECO:0000259" key="15">
    <source>
        <dbReference type="PROSITE" id="PS50026"/>
    </source>
</evidence>
<evidence type="ECO:0000256" key="4">
    <source>
        <dbReference type="ARBA" id="ARBA00022729"/>
    </source>
</evidence>
<dbReference type="PROSITE" id="PS00010">
    <property type="entry name" value="ASX_HYDROXYL"/>
    <property type="match status" value="1"/>
</dbReference>
<dbReference type="Gene3D" id="1.10.510.10">
    <property type="entry name" value="Transferase(Phosphotransferase) domain 1"/>
    <property type="match status" value="1"/>
</dbReference>
<evidence type="ECO:0000313" key="16">
    <source>
        <dbReference type="EnsemblPlants" id="AUR62032658-RA:cds"/>
    </source>
</evidence>
<dbReference type="EnsemblPlants" id="AUR62032658-RA">
    <property type="protein sequence ID" value="AUR62032658-RA:cds"/>
    <property type="gene ID" value="AUR62032658"/>
</dbReference>
<evidence type="ECO:0000256" key="8">
    <source>
        <dbReference type="ARBA" id="ARBA00023157"/>
    </source>
</evidence>
<dbReference type="InterPro" id="IPR008271">
    <property type="entry name" value="Ser/Thr_kinase_AS"/>
</dbReference>
<dbReference type="SMART" id="SM00179">
    <property type="entry name" value="EGF_CA"/>
    <property type="match status" value="1"/>
</dbReference>
<dbReference type="PROSITE" id="PS50011">
    <property type="entry name" value="PROTEIN_KINASE_DOM"/>
    <property type="match status" value="1"/>
</dbReference>
<evidence type="ECO:0000256" key="1">
    <source>
        <dbReference type="ARBA" id="ARBA00022527"/>
    </source>
</evidence>
<evidence type="ECO:0000256" key="6">
    <source>
        <dbReference type="ARBA" id="ARBA00022741"/>
    </source>
</evidence>
<dbReference type="Pfam" id="PF07714">
    <property type="entry name" value="PK_Tyr_Ser-Thr"/>
    <property type="match status" value="1"/>
</dbReference>
<dbReference type="Gramene" id="AUR62032658-RA">
    <property type="protein sequence ID" value="AUR62032658-RA:cds"/>
    <property type="gene ID" value="AUR62032658"/>
</dbReference>
<keyword evidence="2 11" id="KW-0245">EGF-like domain</keyword>
<dbReference type="PROSITE" id="PS00108">
    <property type="entry name" value="PROTEIN_KINASE_ST"/>
    <property type="match status" value="1"/>
</dbReference>
<evidence type="ECO:0000256" key="3">
    <source>
        <dbReference type="ARBA" id="ARBA00022679"/>
    </source>
</evidence>
<protein>
    <submittedName>
        <fullName evidence="16">Uncharacterized protein</fullName>
    </submittedName>
</protein>
<dbReference type="InterPro" id="IPR000742">
    <property type="entry name" value="EGF"/>
</dbReference>
<keyword evidence="5" id="KW-0677">Repeat</keyword>
<feature type="domain" description="EGF-like" evidence="15">
    <location>
        <begin position="98"/>
        <end position="136"/>
    </location>
</feature>
<evidence type="ECO:0000256" key="5">
    <source>
        <dbReference type="ARBA" id="ARBA00022737"/>
    </source>
</evidence>
<dbReference type="SUPFAM" id="SSF57196">
    <property type="entry name" value="EGF/Laminin"/>
    <property type="match status" value="1"/>
</dbReference>
<accession>A0A803MN07</accession>
<keyword evidence="6" id="KW-0547">Nucleotide-binding</keyword>
<evidence type="ECO:0000259" key="14">
    <source>
        <dbReference type="PROSITE" id="PS50011"/>
    </source>
</evidence>
<keyword evidence="8" id="KW-1015">Disulfide bond</keyword>
<dbReference type="Gene3D" id="2.10.25.10">
    <property type="entry name" value="Laminin"/>
    <property type="match status" value="2"/>
</dbReference>
<dbReference type="InterPro" id="IPR018097">
    <property type="entry name" value="EGF_Ca-bd_CS"/>
</dbReference>
<evidence type="ECO:0000256" key="2">
    <source>
        <dbReference type="ARBA" id="ARBA00022536"/>
    </source>
</evidence>
<dbReference type="GO" id="GO:0005524">
    <property type="term" value="F:ATP binding"/>
    <property type="evidence" value="ECO:0007669"/>
    <property type="project" value="UniProtKB-KW"/>
</dbReference>
<dbReference type="SMART" id="SM00220">
    <property type="entry name" value="S_TKc"/>
    <property type="match status" value="1"/>
</dbReference>
<keyword evidence="12" id="KW-0812">Transmembrane</keyword>
<dbReference type="InterPro" id="IPR045274">
    <property type="entry name" value="WAK-like"/>
</dbReference>
<dbReference type="FunFam" id="2.10.25.10:FF:000038">
    <property type="entry name" value="Fibrillin 2"/>
    <property type="match status" value="1"/>
</dbReference>
<keyword evidence="12" id="KW-0472">Membrane</keyword>
<keyword evidence="1" id="KW-0418">Kinase</keyword>
<comment type="catalytic activity">
    <reaction evidence="9">
        <text>L-seryl-[protein] + ATP = O-phospho-L-seryl-[protein] + ADP + H(+)</text>
        <dbReference type="Rhea" id="RHEA:17989"/>
        <dbReference type="Rhea" id="RHEA-COMP:9863"/>
        <dbReference type="Rhea" id="RHEA-COMP:11604"/>
        <dbReference type="ChEBI" id="CHEBI:15378"/>
        <dbReference type="ChEBI" id="CHEBI:29999"/>
        <dbReference type="ChEBI" id="CHEBI:30616"/>
        <dbReference type="ChEBI" id="CHEBI:83421"/>
        <dbReference type="ChEBI" id="CHEBI:456216"/>
    </reaction>
</comment>
<evidence type="ECO:0000256" key="9">
    <source>
        <dbReference type="ARBA" id="ARBA00047558"/>
    </source>
</evidence>
<dbReference type="InterPro" id="IPR011009">
    <property type="entry name" value="Kinase-like_dom_sf"/>
</dbReference>
<dbReference type="AlphaFoldDB" id="A0A803MN07"/>
<evidence type="ECO:0000313" key="17">
    <source>
        <dbReference type="Proteomes" id="UP000596660"/>
    </source>
</evidence>
<name>A0A803MN07_CHEQI</name>
<feature type="signal peptide" evidence="13">
    <location>
        <begin position="1"/>
        <end position="15"/>
    </location>
</feature>
<organism evidence="16 17">
    <name type="scientific">Chenopodium quinoa</name>
    <name type="common">Quinoa</name>
    <dbReference type="NCBI Taxonomy" id="63459"/>
    <lineage>
        <taxon>Eukaryota</taxon>
        <taxon>Viridiplantae</taxon>
        <taxon>Streptophyta</taxon>
        <taxon>Embryophyta</taxon>
        <taxon>Tracheophyta</taxon>
        <taxon>Spermatophyta</taxon>
        <taxon>Magnoliopsida</taxon>
        <taxon>eudicotyledons</taxon>
        <taxon>Gunneridae</taxon>
        <taxon>Pentapetalae</taxon>
        <taxon>Caryophyllales</taxon>
        <taxon>Chenopodiaceae</taxon>
        <taxon>Chenopodioideae</taxon>
        <taxon>Atripliceae</taxon>
        <taxon>Chenopodium</taxon>
    </lineage>
</organism>
<reference evidence="16" key="1">
    <citation type="journal article" date="2017" name="Nature">
        <title>The genome of Chenopodium quinoa.</title>
        <authorList>
            <person name="Jarvis D.E."/>
            <person name="Ho Y.S."/>
            <person name="Lightfoot D.J."/>
            <person name="Schmoeckel S.M."/>
            <person name="Li B."/>
            <person name="Borm T.J.A."/>
            <person name="Ohyanagi H."/>
            <person name="Mineta K."/>
            <person name="Michell C.T."/>
            <person name="Saber N."/>
            <person name="Kharbatia N.M."/>
            <person name="Rupper R.R."/>
            <person name="Sharp A.R."/>
            <person name="Dally N."/>
            <person name="Boughton B.A."/>
            <person name="Woo Y.H."/>
            <person name="Gao G."/>
            <person name="Schijlen E.G.W.M."/>
            <person name="Guo X."/>
            <person name="Momin A.A."/>
            <person name="Negrao S."/>
            <person name="Al-Babili S."/>
            <person name="Gehring C."/>
            <person name="Roessner U."/>
            <person name="Jung C."/>
            <person name="Murphy K."/>
            <person name="Arold S.T."/>
            <person name="Gojobori T."/>
            <person name="van der Linden C.G."/>
            <person name="van Loo E.N."/>
            <person name="Jellen E.N."/>
            <person name="Maughan P.J."/>
            <person name="Tester M."/>
        </authorList>
    </citation>
    <scope>NUCLEOTIDE SEQUENCE [LARGE SCALE GENOMIC DNA]</scope>
    <source>
        <strain evidence="16">cv. PI 614886</strain>
    </source>
</reference>
<keyword evidence="3" id="KW-0808">Transferase</keyword>
<keyword evidence="12" id="KW-1133">Transmembrane helix</keyword>
<keyword evidence="1" id="KW-0723">Serine/threonine-protein kinase</keyword>
<proteinExistence type="predicted"/>
<sequence length="434" mass="48909">MLALHLQVHVAGATASAISSQTALPNCPEKCGNITVPYPFGIGDKCHYSPPVDGYLYNLTCDESTNPPRLIYVRGIEGYRCQCNPDFDGNPYLHDCQDIDECAAQIRLCEKPEYCVNQIGNYTCKCPPNYHGNGTQNSPCISDAVDGNPKSVLAMIIIFSGTGIGITVSIVLGVCLYWRHQKQLLVKARRGFFRRNVGHLLHQKLSDGQDVSVDMVKIFKIEELEKATNKYSDSNVIGRAALVWHVVKILGCLETEVPLLVYEFIDNGTLYDHLHDETKASLLSWDIRLRIAVEVAEVLSYLHTTISIPIIHRDMKSMNILLDKNYMAKVSDFGASRLVPMDQENLATMVLGTYGYLDPEYFQTSELTQKSDVYSFGVVLVELLTRQRVVSFHRPENDRCLAFYFLRKLKEERLEDILDNDIVRNGAIHHQGSR</sequence>
<dbReference type="InterPro" id="IPR001881">
    <property type="entry name" value="EGF-like_Ca-bd_dom"/>
</dbReference>
<dbReference type="InterPro" id="IPR001245">
    <property type="entry name" value="Ser-Thr/Tyr_kinase_cat_dom"/>
</dbReference>
<evidence type="ECO:0000256" key="10">
    <source>
        <dbReference type="ARBA" id="ARBA00047951"/>
    </source>
</evidence>
<evidence type="ECO:0000256" key="7">
    <source>
        <dbReference type="ARBA" id="ARBA00022840"/>
    </source>
</evidence>
<dbReference type="OMA" id="YHHIHEN"/>
<dbReference type="GO" id="GO:0005886">
    <property type="term" value="C:plasma membrane"/>
    <property type="evidence" value="ECO:0007669"/>
    <property type="project" value="TreeGrafter"/>
</dbReference>